<reference evidence="1 2" key="1">
    <citation type="submission" date="2018-10" db="EMBL/GenBank/DDBJ databases">
        <title>Lactobacillus sp. R7 and Lactobacillus sp. R19 isolated from fermented mustard green product of Taiwan.</title>
        <authorList>
            <person name="Lin S.-T."/>
        </authorList>
    </citation>
    <scope>NUCLEOTIDE SEQUENCE [LARGE SCALE GENOMIC DNA]</scope>
    <source>
        <strain evidence="1 2">BCRC 81127</strain>
    </source>
</reference>
<dbReference type="Proteomes" id="UP000298021">
    <property type="component" value="Unassembled WGS sequence"/>
</dbReference>
<dbReference type="EMBL" id="RKLY01000023">
    <property type="protein sequence ID" value="TGD22378.1"/>
    <property type="molecule type" value="Genomic_DNA"/>
</dbReference>
<evidence type="ECO:0000313" key="1">
    <source>
        <dbReference type="EMBL" id="TGD22378.1"/>
    </source>
</evidence>
<keyword evidence="2" id="KW-1185">Reference proteome</keyword>
<accession>A0A4Z0JJU2</accession>
<name>A0A4Z0JJU2_9LACO</name>
<proteinExistence type="predicted"/>
<comment type="caution">
    <text evidence="1">The sequence shown here is derived from an EMBL/GenBank/DDBJ whole genome shotgun (WGS) entry which is preliminary data.</text>
</comment>
<gene>
    <name evidence="1" type="ORF">EGT49_09050</name>
</gene>
<evidence type="ECO:0000313" key="2">
    <source>
        <dbReference type="Proteomes" id="UP000298021"/>
    </source>
</evidence>
<dbReference type="AlphaFoldDB" id="A0A4Z0JJU2"/>
<protein>
    <submittedName>
        <fullName evidence="1">Uncharacterized protein</fullName>
    </submittedName>
</protein>
<organism evidence="1 2">
    <name type="scientific">Companilactobacillus suantsaicola</name>
    <dbReference type="NCBI Taxonomy" id="2487723"/>
    <lineage>
        <taxon>Bacteria</taxon>
        <taxon>Bacillati</taxon>
        <taxon>Bacillota</taxon>
        <taxon>Bacilli</taxon>
        <taxon>Lactobacillales</taxon>
        <taxon>Lactobacillaceae</taxon>
        <taxon>Companilactobacillus</taxon>
    </lineage>
</organism>
<sequence length="59" mass="6892">MLSREIFVNALAFTKRPILETIFELKNWLQVVPTAFQHFPELLRKTAVQSPPKLKKLTI</sequence>